<sequence>MPRWHPDSRAQQVAPQRFPGEGARRRADPLLPGWPPCALRPAAGAGRAEGWRAPGGSEWWQTSSGESWPAARGAPPATPRRACRLCPPRPSGRRGGLRSLLLPPRFLDRAPWTRVLQHPEPGEYGKDRRGLAGEAKDPKDSLGALLGQFLPGRFQKLLRQLGAHSLRIASAAGCARALVGASSFVSFLPSPPAVRVIDSQNSLKKVSSHRIPTLGPLRREPTLGPLRRDHTQFTEVNKANNPCGLQAPKLKAALTHSSSEASGPYRRCSPFRVRFADETLQDTAFRYWERRCALQQGVTGNRPPRPAPSSATLEPVFGSIRRWLESLPKTLDSRPREEATASRDCPGLPILGRQSHLSEDTFSSSTQGWRRDRRAFLGTHNVLNQVGKSPCSWSQQLESFLPRLELKRGRPKGYQLLLPSALQ</sequence>
<name>A0AA40LJP1_CNENI</name>
<evidence type="ECO:0000313" key="3">
    <source>
        <dbReference type="EMBL" id="KAK1334063.1"/>
    </source>
</evidence>
<feature type="compositionally biased region" description="Low complexity" evidence="1">
    <location>
        <begin position="36"/>
        <end position="56"/>
    </location>
</feature>
<feature type="compositionally biased region" description="Basic and acidic residues" evidence="1">
    <location>
        <begin position="331"/>
        <end position="341"/>
    </location>
</feature>
<evidence type="ECO:0000259" key="2">
    <source>
        <dbReference type="Pfam" id="PF15737"/>
    </source>
</evidence>
<feature type="domain" description="DUF4685" evidence="2">
    <location>
        <begin position="217"/>
        <end position="300"/>
    </location>
</feature>
<evidence type="ECO:0000256" key="1">
    <source>
        <dbReference type="SAM" id="MobiDB-lite"/>
    </source>
</evidence>
<proteinExistence type="predicted"/>
<feature type="region of interest" description="Disordered" evidence="1">
    <location>
        <begin position="1"/>
        <end position="81"/>
    </location>
</feature>
<dbReference type="Proteomes" id="UP001177744">
    <property type="component" value="Unassembled WGS sequence"/>
</dbReference>
<dbReference type="PANTHER" id="PTHR36865:SF1">
    <property type="entry name" value="RIKEN CDNA 1700001O22 GENE"/>
    <property type="match status" value="1"/>
</dbReference>
<dbReference type="EMBL" id="JAULJE010000015">
    <property type="protein sequence ID" value="KAK1334063.1"/>
    <property type="molecule type" value="Genomic_DNA"/>
</dbReference>
<feature type="region of interest" description="Disordered" evidence="1">
    <location>
        <begin position="328"/>
        <end position="366"/>
    </location>
</feature>
<keyword evidence="4" id="KW-1185">Reference proteome</keyword>
<gene>
    <name evidence="3" type="ORF">QTO34_005063</name>
</gene>
<organism evidence="3 4">
    <name type="scientific">Cnephaeus nilssonii</name>
    <name type="common">Northern bat</name>
    <name type="synonym">Eptesicus nilssonii</name>
    <dbReference type="NCBI Taxonomy" id="3371016"/>
    <lineage>
        <taxon>Eukaryota</taxon>
        <taxon>Metazoa</taxon>
        <taxon>Chordata</taxon>
        <taxon>Craniata</taxon>
        <taxon>Vertebrata</taxon>
        <taxon>Euteleostomi</taxon>
        <taxon>Mammalia</taxon>
        <taxon>Eutheria</taxon>
        <taxon>Laurasiatheria</taxon>
        <taxon>Chiroptera</taxon>
        <taxon>Yangochiroptera</taxon>
        <taxon>Vespertilionidae</taxon>
        <taxon>Cnephaeus</taxon>
    </lineage>
</organism>
<dbReference type="InterPro" id="IPR032756">
    <property type="entry name" value="DUF4685"/>
</dbReference>
<evidence type="ECO:0000313" key="4">
    <source>
        <dbReference type="Proteomes" id="UP001177744"/>
    </source>
</evidence>
<feature type="compositionally biased region" description="Basic and acidic residues" evidence="1">
    <location>
        <begin position="120"/>
        <end position="136"/>
    </location>
</feature>
<protein>
    <recommendedName>
        <fullName evidence="2">DUF4685 domain-containing protein</fullName>
    </recommendedName>
</protein>
<dbReference type="Pfam" id="PF15737">
    <property type="entry name" value="DUF4685"/>
    <property type="match status" value="1"/>
</dbReference>
<dbReference type="PANTHER" id="PTHR36865">
    <property type="entry name" value="RIKEN CDNA 1700001O22 GENE"/>
    <property type="match status" value="1"/>
</dbReference>
<reference evidence="3" key="1">
    <citation type="submission" date="2023-06" db="EMBL/GenBank/DDBJ databases">
        <title>Reference genome for the Northern bat (Eptesicus nilssonii), a most northern bat species.</title>
        <authorList>
            <person name="Laine V.N."/>
            <person name="Pulliainen A.T."/>
            <person name="Lilley T.M."/>
        </authorList>
    </citation>
    <scope>NUCLEOTIDE SEQUENCE</scope>
    <source>
        <strain evidence="3">BLF_Eptnil</strain>
        <tissue evidence="3">Kidney</tissue>
    </source>
</reference>
<comment type="caution">
    <text evidence="3">The sequence shown here is derived from an EMBL/GenBank/DDBJ whole genome shotgun (WGS) entry which is preliminary data.</text>
</comment>
<feature type="region of interest" description="Disordered" evidence="1">
    <location>
        <begin position="117"/>
        <end position="136"/>
    </location>
</feature>
<dbReference type="AlphaFoldDB" id="A0AA40LJP1"/>
<accession>A0AA40LJP1</accession>